<evidence type="ECO:0000313" key="2">
    <source>
        <dbReference type="Proteomes" id="UP000596742"/>
    </source>
</evidence>
<dbReference type="Proteomes" id="UP000596742">
    <property type="component" value="Unassembled WGS sequence"/>
</dbReference>
<dbReference type="OrthoDB" id="6109108at2759"/>
<gene>
    <name evidence="1" type="ORF">MGAL_10B006676</name>
</gene>
<evidence type="ECO:0000313" key="1">
    <source>
        <dbReference type="EMBL" id="VDI67456.1"/>
    </source>
</evidence>
<comment type="caution">
    <text evidence="1">The sequence shown here is derived from an EMBL/GenBank/DDBJ whole genome shotgun (WGS) entry which is preliminary data.</text>
</comment>
<sequence length="726" mass="83068">MSQQCSFNNNSPCGSSQYYASSEEVIHILKCEKPVSQHLRGLSCDTDLQIPEGLLILYRYGHFSLDSSILEKYICPKHRDNLGIYWRRQQRRCQSTFHPTNSHAKVERGIQAQVVKEIWMESGVHIPVGAGICNACRRKHLPRSEEGKKIIQRDIDQEIDSQDICSMDTEQSQSQSDKFSSIAGNTQNSSQDWYELQKTPREKLNAAMKILSESFEPITSQLTKKWEETSKSARSYYTKKARECIELVLSIMAPCQEDILLEKIQINSTQEIKLDNMTASVMEAFQNTSDSRTQTQILSIIVNNHTKTGLQTLIPGLTINKIDSARKHALVSGPGTILNQPKIYRMKLSKPKVSHFVEFILNPIYSNIVGFGETILKMSSKEKIKVPKVIRNVIDARLIETYLSYCKDNGFDTFSRASLYRILNVCHASKQKLLTKLETFGVTYPESKKLTNILHMVNTFMKFEYKTHLHKLDGCEDHCTVFALSDPGDAKFATTCEHSHETSCQKCSLVESCVPQIRIKLYDISANIPDQIVEELTYELDNSEKSLVDWKKHILRTIHQDQARTNVLKNLRADQGLVILDWAMKFLPYQFRETQSDFFGKKGISWHISCLVTQSENEEFDLQCYVHILENGSQGWFSVANIILHLLTNIKSTRPTLKEVFLKSDNAACYHCTNLLVFIQQNNGSFLSKWQNITSVRPNQARICVTVKLDLVACTFINMQMKVMMF</sequence>
<keyword evidence="2" id="KW-1185">Reference proteome</keyword>
<proteinExistence type="predicted"/>
<dbReference type="EMBL" id="UYJE01008802">
    <property type="protein sequence ID" value="VDI67456.1"/>
    <property type="molecule type" value="Genomic_DNA"/>
</dbReference>
<accession>A0A8B6GQB2</accession>
<name>A0A8B6GQB2_MYTGA</name>
<dbReference type="AlphaFoldDB" id="A0A8B6GQB2"/>
<organism evidence="1 2">
    <name type="scientific">Mytilus galloprovincialis</name>
    <name type="common">Mediterranean mussel</name>
    <dbReference type="NCBI Taxonomy" id="29158"/>
    <lineage>
        <taxon>Eukaryota</taxon>
        <taxon>Metazoa</taxon>
        <taxon>Spiralia</taxon>
        <taxon>Lophotrochozoa</taxon>
        <taxon>Mollusca</taxon>
        <taxon>Bivalvia</taxon>
        <taxon>Autobranchia</taxon>
        <taxon>Pteriomorphia</taxon>
        <taxon>Mytilida</taxon>
        <taxon>Mytiloidea</taxon>
        <taxon>Mytilidae</taxon>
        <taxon>Mytilinae</taxon>
        <taxon>Mytilus</taxon>
    </lineage>
</organism>
<reference evidence="1" key="1">
    <citation type="submission" date="2018-11" db="EMBL/GenBank/DDBJ databases">
        <authorList>
            <person name="Alioto T."/>
            <person name="Alioto T."/>
        </authorList>
    </citation>
    <scope>NUCLEOTIDE SEQUENCE</scope>
</reference>
<protein>
    <submittedName>
        <fullName evidence="1">Uncharacterized protein</fullName>
    </submittedName>
</protein>